<evidence type="ECO:0000256" key="2">
    <source>
        <dbReference type="ARBA" id="ARBA00023125"/>
    </source>
</evidence>
<dbReference type="OrthoDB" id="2573719at2"/>
<accession>A0A3S1BI33</accession>
<sequence length="299" mass="34261">MSHFGLEKAMLLPFRLFPNQSSYQLPLALYSCGLHDQNYQYRPMGYPTLQCFINFGGYGTFHFQNNKELVLAPYHALLLPAKVGHEYFSSSDQPWLLGFIGIHGTTAEDIIKGCNIPLMRSIPLDHSSVTKLENKLTTIWQASALDSANIEGQLSVQLYEFLILFSEQIVRNKNPLLPNQSNISQDALQLAIQYMKQHYDENLLIANIAHAVGYSVQHFQRIFREAYGINPHAYLQRIRLQQAATWLENNPDDSIQEISNRLGMETSYFIRIFKKQFGLTPGKFRATYIHNIPDPISFT</sequence>
<dbReference type="InterPro" id="IPR018060">
    <property type="entry name" value="HTH_AraC"/>
</dbReference>
<comment type="caution">
    <text evidence="5">The sequence shown here is derived from an EMBL/GenBank/DDBJ whole genome shotgun (WGS) entry which is preliminary data.</text>
</comment>
<dbReference type="SMART" id="SM00342">
    <property type="entry name" value="HTH_ARAC"/>
    <property type="match status" value="1"/>
</dbReference>
<dbReference type="InterPro" id="IPR018062">
    <property type="entry name" value="HTH_AraC-typ_CS"/>
</dbReference>
<dbReference type="Pfam" id="PF12833">
    <property type="entry name" value="HTH_18"/>
    <property type="match status" value="1"/>
</dbReference>
<dbReference type="InterPro" id="IPR003313">
    <property type="entry name" value="AraC-bd"/>
</dbReference>
<evidence type="ECO:0000313" key="6">
    <source>
        <dbReference type="Proteomes" id="UP000279446"/>
    </source>
</evidence>
<dbReference type="PANTHER" id="PTHR43280:SF2">
    <property type="entry name" value="HTH-TYPE TRANSCRIPTIONAL REGULATOR EXSA"/>
    <property type="match status" value="1"/>
</dbReference>
<dbReference type="PROSITE" id="PS00041">
    <property type="entry name" value="HTH_ARAC_FAMILY_1"/>
    <property type="match status" value="1"/>
</dbReference>
<protein>
    <submittedName>
        <fullName evidence="5">AraC family transcriptional regulator</fullName>
    </submittedName>
</protein>
<organism evidence="5 6">
    <name type="scientific">Paenibacillus anaericanus</name>
    <dbReference type="NCBI Taxonomy" id="170367"/>
    <lineage>
        <taxon>Bacteria</taxon>
        <taxon>Bacillati</taxon>
        <taxon>Bacillota</taxon>
        <taxon>Bacilli</taxon>
        <taxon>Bacillales</taxon>
        <taxon>Paenibacillaceae</taxon>
        <taxon>Paenibacillus</taxon>
    </lineage>
</organism>
<dbReference type="InterPro" id="IPR009057">
    <property type="entry name" value="Homeodomain-like_sf"/>
</dbReference>
<dbReference type="GO" id="GO:0003700">
    <property type="term" value="F:DNA-binding transcription factor activity"/>
    <property type="evidence" value="ECO:0007669"/>
    <property type="project" value="InterPro"/>
</dbReference>
<dbReference type="Gene3D" id="1.10.10.60">
    <property type="entry name" value="Homeodomain-like"/>
    <property type="match status" value="2"/>
</dbReference>
<dbReference type="PROSITE" id="PS01124">
    <property type="entry name" value="HTH_ARAC_FAMILY_2"/>
    <property type="match status" value="1"/>
</dbReference>
<dbReference type="EMBL" id="RZNY01000029">
    <property type="protein sequence ID" value="RUT41489.1"/>
    <property type="molecule type" value="Genomic_DNA"/>
</dbReference>
<keyword evidence="1" id="KW-0805">Transcription regulation</keyword>
<keyword evidence="3" id="KW-0804">Transcription</keyword>
<dbReference type="GO" id="GO:0043565">
    <property type="term" value="F:sequence-specific DNA binding"/>
    <property type="evidence" value="ECO:0007669"/>
    <property type="project" value="InterPro"/>
</dbReference>
<evidence type="ECO:0000259" key="4">
    <source>
        <dbReference type="PROSITE" id="PS01124"/>
    </source>
</evidence>
<dbReference type="SUPFAM" id="SSF46689">
    <property type="entry name" value="Homeodomain-like"/>
    <property type="match status" value="2"/>
</dbReference>
<evidence type="ECO:0000313" key="5">
    <source>
        <dbReference type="EMBL" id="RUT41489.1"/>
    </source>
</evidence>
<keyword evidence="6" id="KW-1185">Reference proteome</keyword>
<name>A0A3S1BI33_9BACL</name>
<feature type="domain" description="HTH araC/xylS-type" evidence="4">
    <location>
        <begin position="189"/>
        <end position="287"/>
    </location>
</feature>
<dbReference type="PANTHER" id="PTHR43280">
    <property type="entry name" value="ARAC-FAMILY TRANSCRIPTIONAL REGULATOR"/>
    <property type="match status" value="1"/>
</dbReference>
<dbReference type="SUPFAM" id="SSF51215">
    <property type="entry name" value="Regulatory protein AraC"/>
    <property type="match status" value="1"/>
</dbReference>
<evidence type="ECO:0000256" key="1">
    <source>
        <dbReference type="ARBA" id="ARBA00023015"/>
    </source>
</evidence>
<dbReference type="InterPro" id="IPR037923">
    <property type="entry name" value="HTH-like"/>
</dbReference>
<keyword evidence="2" id="KW-0238">DNA-binding</keyword>
<dbReference type="Pfam" id="PF02311">
    <property type="entry name" value="AraC_binding"/>
    <property type="match status" value="1"/>
</dbReference>
<proteinExistence type="predicted"/>
<gene>
    <name evidence="5" type="ORF">EJP82_23375</name>
</gene>
<dbReference type="Proteomes" id="UP000279446">
    <property type="component" value="Unassembled WGS sequence"/>
</dbReference>
<reference evidence="5 6" key="1">
    <citation type="submission" date="2018-12" db="EMBL/GenBank/DDBJ databases">
        <authorList>
            <person name="Sun L."/>
            <person name="Chen Z."/>
        </authorList>
    </citation>
    <scope>NUCLEOTIDE SEQUENCE [LARGE SCALE GENOMIC DNA]</scope>
    <source>
        <strain evidence="5 6">DSM 15890</strain>
    </source>
</reference>
<dbReference type="AlphaFoldDB" id="A0A3S1BI33"/>
<evidence type="ECO:0000256" key="3">
    <source>
        <dbReference type="ARBA" id="ARBA00023163"/>
    </source>
</evidence>